<evidence type="ECO:0000313" key="3">
    <source>
        <dbReference type="Proteomes" id="UP001295444"/>
    </source>
</evidence>
<name>A0AAD1WWG3_PELCU</name>
<dbReference type="InterPro" id="IPR040647">
    <property type="entry name" value="SPIN-DOC_Znf-C2H2"/>
</dbReference>
<dbReference type="SUPFAM" id="SSF53098">
    <property type="entry name" value="Ribonuclease H-like"/>
    <property type="match status" value="1"/>
</dbReference>
<dbReference type="PANTHER" id="PTHR45913">
    <property type="entry name" value="EPM2A-INTERACTING PROTEIN 1"/>
    <property type="match status" value="1"/>
</dbReference>
<feature type="domain" description="SPIN-DOC-like zinc-finger" evidence="1">
    <location>
        <begin position="69"/>
        <end position="125"/>
    </location>
</feature>
<dbReference type="Proteomes" id="UP001295444">
    <property type="component" value="Chromosome 12"/>
</dbReference>
<dbReference type="EMBL" id="OW240923">
    <property type="protein sequence ID" value="CAH2326307.1"/>
    <property type="molecule type" value="Genomic_DNA"/>
</dbReference>
<keyword evidence="3" id="KW-1185">Reference proteome</keyword>
<dbReference type="InterPro" id="IPR012337">
    <property type="entry name" value="RNaseH-like_sf"/>
</dbReference>
<protein>
    <submittedName>
        <fullName evidence="2">General transcription factor II-I repeat domain-containing 2A-like</fullName>
    </submittedName>
</protein>
<evidence type="ECO:0000259" key="1">
    <source>
        <dbReference type="Pfam" id="PF18658"/>
    </source>
</evidence>
<reference evidence="2" key="1">
    <citation type="submission" date="2022-03" db="EMBL/GenBank/DDBJ databases">
        <authorList>
            <person name="Alioto T."/>
            <person name="Alioto T."/>
            <person name="Gomez Garrido J."/>
        </authorList>
    </citation>
    <scope>NUCLEOTIDE SEQUENCE</scope>
</reference>
<dbReference type="AlphaFoldDB" id="A0AAD1WWG3"/>
<accession>A0AAD1WWG3</accession>
<evidence type="ECO:0000313" key="2">
    <source>
        <dbReference type="EMBL" id="CAH2326307.1"/>
    </source>
</evidence>
<dbReference type="PANTHER" id="PTHR45913:SF20">
    <property type="entry name" value="GENERAL TRANSCRIPTION FACTOR II-I REPEAT DOMAIN-CONTAINING PROTEIN 2"/>
    <property type="match status" value="1"/>
</dbReference>
<dbReference type="Pfam" id="PF18658">
    <property type="entry name" value="zf-C2H2_12"/>
    <property type="match status" value="1"/>
</dbReference>
<sequence>MFTFHGPQRAGAGQPQEEKCLDLGPIQECSPIAGKQHGIQMLKENTHDLSLPMITPKQRKVDSENRSFKERWELDYFFIRNRDKPQCLICSQTLAVCKEYNVKRHYYSQHEKVYGQYTGELRIAMMNDLRSKHFDQTNAPPPSVPNEKAAVKASYVICEEIVKRKRAFSDGPFVKACAIKMARAFGNEDLAKHFESVSLSHQTVARRISVMDQYVNRKVHNVITNCAYFSVALDENTDITGISQLIIFIRTVDDNFETSEELLKLTSLQGTRKEDDIYNEVKCAVAEYGGFKKCTSIITDGAKSTVVKNLCLSTLLKRDGIECMMLHCIVHEEALIGTLLKMTDVMEIVIRITNLISDKKCALTRRRFKAYLEELEAAYGDLPLHKNVRWLSAGNYLSRFFSLRKEMYLFLMEIKCDPVLEESLIDGDFLSSLAFLTDITLHLNYLNKKLQEKDQQVSQLYNHISSFRNTLMLLKLNLLRNELTHLQSCNELFQEIEENGTTLDFSRFVPKIDILIDNFTQRFQEFNKMNSSFRLFNNPLNTNIANEEAKYQMELCEIQSDMFLASRVESGVPFFKLLPKDKYPNMRNLGLKMTSMFGSTYICEKAFSDLNYIKSKYRSSISNGTLQQILRLSTTNITVDIDELLSQLSH</sequence>
<organism evidence="2 3">
    <name type="scientific">Pelobates cultripes</name>
    <name type="common">Western spadefoot toad</name>
    <dbReference type="NCBI Taxonomy" id="61616"/>
    <lineage>
        <taxon>Eukaryota</taxon>
        <taxon>Metazoa</taxon>
        <taxon>Chordata</taxon>
        <taxon>Craniata</taxon>
        <taxon>Vertebrata</taxon>
        <taxon>Euteleostomi</taxon>
        <taxon>Amphibia</taxon>
        <taxon>Batrachia</taxon>
        <taxon>Anura</taxon>
        <taxon>Pelobatoidea</taxon>
        <taxon>Pelobatidae</taxon>
        <taxon>Pelobates</taxon>
    </lineage>
</organism>
<proteinExistence type="predicted"/>
<gene>
    <name evidence="2" type="ORF">PECUL_23A000044</name>
</gene>